<sequence>MQHYNHQDSSNILNQNLQCTSLIFYIQKEDIFHLNLYHKHNQHLINQVLCNKNDKDHLFEDQLQKDTHNLLWVFLLVLRNQFGHRQPVGQSVSVQKHESEIINGSESVEEHKGVHLQGVSILNNSFDDQHSRKGYPLFGTGFLSYTQLESDQSSLAQLNGQASPALGSPNSRHTHADNDITLRYYPLLWHIHQLGFFIIYTHTFISAIISISYGTNDPSASINSRLSRSKLRITSGNSSIHFYNPKPTKVAAVQLHQFTTNSAGAGGLKGVGITNKE</sequence>
<evidence type="ECO:0000313" key="1">
    <source>
        <dbReference type="EMBL" id="KAA6395477.1"/>
    </source>
</evidence>
<gene>
    <name evidence="1" type="ORF">EZS28_008997</name>
</gene>
<name>A0A5J4WK96_9EUKA</name>
<accession>A0A5J4WK96</accession>
<comment type="caution">
    <text evidence="1">The sequence shown here is derived from an EMBL/GenBank/DDBJ whole genome shotgun (WGS) entry which is preliminary data.</text>
</comment>
<organism evidence="1 2">
    <name type="scientific">Streblomastix strix</name>
    <dbReference type="NCBI Taxonomy" id="222440"/>
    <lineage>
        <taxon>Eukaryota</taxon>
        <taxon>Metamonada</taxon>
        <taxon>Preaxostyla</taxon>
        <taxon>Oxymonadida</taxon>
        <taxon>Streblomastigidae</taxon>
        <taxon>Streblomastix</taxon>
    </lineage>
</organism>
<proteinExistence type="predicted"/>
<dbReference type="Proteomes" id="UP000324800">
    <property type="component" value="Unassembled WGS sequence"/>
</dbReference>
<evidence type="ECO:0000313" key="2">
    <source>
        <dbReference type="Proteomes" id="UP000324800"/>
    </source>
</evidence>
<dbReference type="AlphaFoldDB" id="A0A5J4WK96"/>
<protein>
    <submittedName>
        <fullName evidence="1">Uncharacterized protein</fullName>
    </submittedName>
</protein>
<reference evidence="1 2" key="1">
    <citation type="submission" date="2019-03" db="EMBL/GenBank/DDBJ databases">
        <title>Single cell metagenomics reveals metabolic interactions within the superorganism composed of flagellate Streblomastix strix and complex community of Bacteroidetes bacteria on its surface.</title>
        <authorList>
            <person name="Treitli S.C."/>
            <person name="Kolisko M."/>
            <person name="Husnik F."/>
            <person name="Keeling P."/>
            <person name="Hampl V."/>
        </authorList>
    </citation>
    <scope>NUCLEOTIDE SEQUENCE [LARGE SCALE GENOMIC DNA]</scope>
    <source>
        <strain evidence="1">ST1C</strain>
    </source>
</reference>
<dbReference type="EMBL" id="SNRW01001674">
    <property type="protein sequence ID" value="KAA6395477.1"/>
    <property type="molecule type" value="Genomic_DNA"/>
</dbReference>